<keyword evidence="2" id="KW-1185">Reference proteome</keyword>
<dbReference type="EMBL" id="JBHUOG010000001">
    <property type="protein sequence ID" value="MFD2792597.1"/>
    <property type="molecule type" value="Genomic_DNA"/>
</dbReference>
<dbReference type="Proteomes" id="UP001597479">
    <property type="component" value="Unassembled WGS sequence"/>
</dbReference>
<accession>A0ABW5VLJ4</accession>
<name>A0ABW5VLJ4_9MICO</name>
<dbReference type="RefSeq" id="WP_377180376.1">
    <property type="nucleotide sequence ID" value="NZ_JBHUOG010000001.1"/>
</dbReference>
<proteinExistence type="predicted"/>
<gene>
    <name evidence="1" type="ORF">ACFS27_03450</name>
</gene>
<organism evidence="1 2">
    <name type="scientific">Promicromonospora vindobonensis</name>
    <dbReference type="NCBI Taxonomy" id="195748"/>
    <lineage>
        <taxon>Bacteria</taxon>
        <taxon>Bacillati</taxon>
        <taxon>Actinomycetota</taxon>
        <taxon>Actinomycetes</taxon>
        <taxon>Micrococcales</taxon>
        <taxon>Promicromonosporaceae</taxon>
        <taxon>Promicromonospora</taxon>
    </lineage>
</organism>
<reference evidence="2" key="1">
    <citation type="journal article" date="2019" name="Int. J. Syst. Evol. Microbiol.">
        <title>The Global Catalogue of Microorganisms (GCM) 10K type strain sequencing project: providing services to taxonomists for standard genome sequencing and annotation.</title>
        <authorList>
            <consortium name="The Broad Institute Genomics Platform"/>
            <consortium name="The Broad Institute Genome Sequencing Center for Infectious Disease"/>
            <person name="Wu L."/>
            <person name="Ma J."/>
        </authorList>
    </citation>
    <scope>NUCLEOTIDE SEQUENCE [LARGE SCALE GENOMIC DNA]</scope>
    <source>
        <strain evidence="2">CCM 7044</strain>
    </source>
</reference>
<protein>
    <submittedName>
        <fullName evidence="1">Uncharacterized protein</fullName>
    </submittedName>
</protein>
<sequence>MAAEMPDEYAPRLRLTVTGGDGDADRTGYWMATGPQDPKDAYAIIERSRTPGPDGYVFYAWYLNRRSVPEYNGPTTHMLTVAHGFQPTYEAALADLTDAWVEEIGTR</sequence>
<evidence type="ECO:0000313" key="1">
    <source>
        <dbReference type="EMBL" id="MFD2792597.1"/>
    </source>
</evidence>
<comment type="caution">
    <text evidence="1">The sequence shown here is derived from an EMBL/GenBank/DDBJ whole genome shotgun (WGS) entry which is preliminary data.</text>
</comment>
<evidence type="ECO:0000313" key="2">
    <source>
        <dbReference type="Proteomes" id="UP001597479"/>
    </source>
</evidence>